<dbReference type="InterPro" id="IPR002201">
    <property type="entry name" value="Glyco_trans_9"/>
</dbReference>
<dbReference type="Proteomes" id="UP000218775">
    <property type="component" value="Unassembled WGS sequence"/>
</dbReference>
<comment type="caution">
    <text evidence="3">The sequence shown here is derived from an EMBL/GenBank/DDBJ whole genome shotgun (WGS) entry which is preliminary data.</text>
</comment>
<evidence type="ECO:0000256" key="2">
    <source>
        <dbReference type="ARBA" id="ARBA00022679"/>
    </source>
</evidence>
<evidence type="ECO:0000313" key="3">
    <source>
        <dbReference type="EMBL" id="PCI78043.1"/>
    </source>
</evidence>
<organism evidence="3 4">
    <name type="scientific">Aerophobetes bacterium</name>
    <dbReference type="NCBI Taxonomy" id="2030807"/>
    <lineage>
        <taxon>Bacteria</taxon>
        <taxon>Candidatus Aerophobota</taxon>
    </lineage>
</organism>
<keyword evidence="2" id="KW-0808">Transferase</keyword>
<evidence type="ECO:0000256" key="1">
    <source>
        <dbReference type="ARBA" id="ARBA00022676"/>
    </source>
</evidence>
<dbReference type="Gene3D" id="3.40.50.2000">
    <property type="entry name" value="Glycogen Phosphorylase B"/>
    <property type="match status" value="1"/>
</dbReference>
<dbReference type="SUPFAM" id="SSF53756">
    <property type="entry name" value="UDP-Glycosyltransferase/glycogen phosphorylase"/>
    <property type="match status" value="1"/>
</dbReference>
<evidence type="ECO:0008006" key="5">
    <source>
        <dbReference type="Google" id="ProtNLM"/>
    </source>
</evidence>
<sequence length="322" mass="36117">MTHPLLSSSKHAIIIPSKGLGDGLLMMISAFYLKKAGFNITVYHSALTELAPLFNYAQIAPLPDNLLSAIGHFKQPWVFLQHSNSDKDNSLIKNLRANEIDLSVFYGDYSKEKHAPLTLFDQLLPPDKTMAESINAAMIDLILSTDLKNCNGLTLPTSKQKNVPAHILIHPTSNDSNRNYPPGKFIKLAEKLLDKGMRVTFCMHQNERAHWLNKIPKGASLPKLPTLYATALLINTGSILVGNDSGLGHLASNLNLPTLIFSRSKQHITRWKPGFYPSIALTPPTWIPNFKSWRLREKYWHHFIPYKTPLRHVLQLAESSCA</sequence>
<reference evidence="4" key="1">
    <citation type="submission" date="2017-08" db="EMBL/GenBank/DDBJ databases">
        <title>A dynamic microbial community with high functional redundancy inhabits the cold, oxic subseafloor aquifer.</title>
        <authorList>
            <person name="Tully B.J."/>
            <person name="Wheat C.G."/>
            <person name="Glazer B.T."/>
            <person name="Huber J.A."/>
        </authorList>
    </citation>
    <scope>NUCLEOTIDE SEQUENCE [LARGE SCALE GENOMIC DNA]</scope>
</reference>
<proteinExistence type="predicted"/>
<dbReference type="PANTHER" id="PTHR30160">
    <property type="entry name" value="TETRAACYLDISACCHARIDE 4'-KINASE-RELATED"/>
    <property type="match status" value="1"/>
</dbReference>
<keyword evidence="1" id="KW-0328">Glycosyltransferase</keyword>
<dbReference type="GO" id="GO:0005829">
    <property type="term" value="C:cytosol"/>
    <property type="evidence" value="ECO:0007669"/>
    <property type="project" value="TreeGrafter"/>
</dbReference>
<gene>
    <name evidence="3" type="ORF">COB21_01745</name>
</gene>
<dbReference type="AlphaFoldDB" id="A0A2A4X616"/>
<dbReference type="InterPro" id="IPR051199">
    <property type="entry name" value="LPS_LOS_Heptosyltrfase"/>
</dbReference>
<protein>
    <recommendedName>
        <fullName evidence="5">ADP-heptose--LPS heptosyltransferase</fullName>
    </recommendedName>
</protein>
<name>A0A2A4X616_UNCAE</name>
<accession>A0A2A4X616</accession>
<dbReference type="GO" id="GO:0008713">
    <property type="term" value="F:ADP-heptose-lipopolysaccharide heptosyltransferase activity"/>
    <property type="evidence" value="ECO:0007669"/>
    <property type="project" value="TreeGrafter"/>
</dbReference>
<dbReference type="Pfam" id="PF01075">
    <property type="entry name" value="Glyco_transf_9"/>
    <property type="match status" value="1"/>
</dbReference>
<dbReference type="GO" id="GO:0009244">
    <property type="term" value="P:lipopolysaccharide core region biosynthetic process"/>
    <property type="evidence" value="ECO:0007669"/>
    <property type="project" value="TreeGrafter"/>
</dbReference>
<dbReference type="EMBL" id="NVUK01000009">
    <property type="protein sequence ID" value="PCI78043.1"/>
    <property type="molecule type" value="Genomic_DNA"/>
</dbReference>
<evidence type="ECO:0000313" key="4">
    <source>
        <dbReference type="Proteomes" id="UP000218775"/>
    </source>
</evidence>